<dbReference type="Proteomes" id="UP000004208">
    <property type="component" value="Unassembled WGS sequence"/>
</dbReference>
<evidence type="ECO:0000313" key="1">
    <source>
        <dbReference type="EMBL" id="EFK55017.1"/>
    </source>
</evidence>
<evidence type="ECO:0000313" key="2">
    <source>
        <dbReference type="Proteomes" id="UP000004208"/>
    </source>
</evidence>
<organism evidence="1 2">
    <name type="scientific">Corynebacterium genitalium ATCC 33030</name>
    <dbReference type="NCBI Taxonomy" id="585529"/>
    <lineage>
        <taxon>Bacteria</taxon>
        <taxon>Bacillati</taxon>
        <taxon>Actinomycetota</taxon>
        <taxon>Actinomycetes</taxon>
        <taxon>Mycobacteriales</taxon>
        <taxon>Corynebacteriaceae</taxon>
        <taxon>Corynebacterium</taxon>
    </lineage>
</organism>
<reference evidence="1" key="1">
    <citation type="submission" date="2010-06" db="EMBL/GenBank/DDBJ databases">
        <authorList>
            <person name="Muzny D."/>
            <person name="Qin X."/>
            <person name="Buhay C."/>
            <person name="Dugan-Rocha S."/>
            <person name="Ding Y."/>
            <person name="Chen G."/>
            <person name="Hawes A."/>
            <person name="Holder M."/>
            <person name="Jhangiani S."/>
            <person name="Johnson A."/>
            <person name="Khan Z."/>
            <person name="Li Z."/>
            <person name="Liu W."/>
            <person name="Liu X."/>
            <person name="Perez L."/>
            <person name="Shen H."/>
            <person name="Wang Q."/>
            <person name="Watt J."/>
            <person name="Xi L."/>
            <person name="Xin Y."/>
            <person name="Zhou J."/>
            <person name="Deng J."/>
            <person name="Jiang H."/>
            <person name="Liu Y."/>
            <person name="Qu J."/>
            <person name="Song X.-Z."/>
            <person name="Zhang L."/>
            <person name="Villasana D."/>
            <person name="Johnson A."/>
            <person name="Liu J."/>
            <person name="Liyanage D."/>
            <person name="Lorensuhewa L."/>
            <person name="Robinson T."/>
            <person name="Song A."/>
            <person name="Song B.-B."/>
            <person name="Dinh H."/>
            <person name="Thornton R."/>
            <person name="Coyle M."/>
            <person name="Francisco L."/>
            <person name="Jackson L."/>
            <person name="Javaid M."/>
            <person name="Korchina V."/>
            <person name="Kovar C."/>
            <person name="Mata R."/>
            <person name="Mathew T."/>
            <person name="Ngo R."/>
            <person name="Nguyen L."/>
            <person name="Nguyen N."/>
            <person name="Okwuonu G."/>
            <person name="Ongeri F."/>
            <person name="Pham C."/>
            <person name="Simmons D."/>
            <person name="Wilczek-Boney K."/>
            <person name="Hale W."/>
            <person name="Jakkamsetti A."/>
            <person name="Pham P."/>
            <person name="Ruth R."/>
            <person name="San Lucas F."/>
            <person name="Warren J."/>
            <person name="Zhang J."/>
            <person name="Zhao Z."/>
            <person name="Zhou C."/>
            <person name="Zhu D."/>
            <person name="Lee S."/>
            <person name="Bess C."/>
            <person name="Blankenburg K."/>
            <person name="Forbes L."/>
            <person name="Fu Q."/>
            <person name="Gubbala S."/>
            <person name="Hirani K."/>
            <person name="Jayaseelan J.C."/>
            <person name="Lara F."/>
            <person name="Munidasa M."/>
            <person name="Palculict T."/>
            <person name="Patil S."/>
            <person name="Pu L.-L."/>
            <person name="Saada N."/>
            <person name="Tang L."/>
            <person name="Weissenberger G."/>
            <person name="Zhu Y."/>
            <person name="Hemphill L."/>
            <person name="Shang Y."/>
            <person name="Youmans B."/>
            <person name="Ayvaz T."/>
            <person name="Ross M."/>
            <person name="Santibanez J."/>
            <person name="Aqrawi P."/>
            <person name="Gross S."/>
            <person name="Joshi V."/>
            <person name="Fowler G."/>
            <person name="Nazareth L."/>
            <person name="Reid J."/>
            <person name="Worley K."/>
            <person name="Petrosino J."/>
            <person name="Highlander S."/>
            <person name="Gibbs R."/>
        </authorList>
    </citation>
    <scope>NUCLEOTIDE SEQUENCE [LARGE SCALE GENOMIC DNA]</scope>
    <source>
        <strain evidence="1">ATCC 33030</strain>
    </source>
</reference>
<gene>
    <name evidence="1" type="ORF">HMPREF0291_10275</name>
</gene>
<dbReference type="STRING" id="585529.HMPREF0291_10275"/>
<comment type="caution">
    <text evidence="1">The sequence shown here is derived from an EMBL/GenBank/DDBJ whole genome shotgun (WGS) entry which is preliminary data.</text>
</comment>
<protein>
    <recommendedName>
        <fullName evidence="3">Asp23/Gls24 family envelope stress response protein</fullName>
    </recommendedName>
</protein>
<dbReference type="AlphaFoldDB" id="D7WAY6"/>
<evidence type="ECO:0008006" key="3">
    <source>
        <dbReference type="Google" id="ProtNLM"/>
    </source>
</evidence>
<keyword evidence="2" id="KW-1185">Reference proteome</keyword>
<dbReference type="HOGENOM" id="CLU_160020_1_0_11"/>
<proteinExistence type="predicted"/>
<dbReference type="EMBL" id="ACLJ02000001">
    <property type="protein sequence ID" value="EFK55017.1"/>
    <property type="molecule type" value="Genomic_DNA"/>
</dbReference>
<accession>D7WAY6</accession>
<name>D7WAY6_9CORY</name>
<dbReference type="OrthoDB" id="4423399at2"/>
<dbReference type="RefSeq" id="WP_005286765.1">
    <property type="nucleotide sequence ID" value="NZ_CM000961.1"/>
</dbReference>
<sequence length="111" mass="11592">MASFSVTRDTAEQICGAATSVKGVAGLTSGRMGRAFLRVPGAMIEGIELIGPSHIAIHVIYDLSSRREIPHIVADIQSAVAQTPAIASMGAPRIDVVVADAVRRPQTATQN</sequence>